<keyword evidence="1" id="KW-0614">Plasmid</keyword>
<dbReference type="AlphaFoldDB" id="T0BV21"/>
<keyword evidence="2" id="KW-1185">Reference proteome</keyword>
<dbReference type="STRING" id="1356854.N007_11180"/>
<geneLocation type="plasmid" evidence="2">
    <name>pDSM3922.1</name>
</geneLocation>
<evidence type="ECO:0000313" key="2">
    <source>
        <dbReference type="Proteomes" id="UP000829401"/>
    </source>
</evidence>
<protein>
    <submittedName>
        <fullName evidence="1">Uncharacterized protein</fullName>
    </submittedName>
</protein>
<evidence type="ECO:0000313" key="1">
    <source>
        <dbReference type="EMBL" id="UNO51071.1"/>
    </source>
</evidence>
<accession>A0A9E6ZPZ3</accession>
<gene>
    <name evidence="1" type="ORF">K1I37_21075</name>
</gene>
<accession>T0BV21</accession>
<reference evidence="2" key="1">
    <citation type="journal article" date="2022" name="G3 (Bethesda)">
        <title>Unveiling the complete genome sequence of Alicyclobacillus acidoterrestris DSM 3922T, a taint-producing strain.</title>
        <authorList>
            <person name="Leonardo I.C."/>
            <person name="Barreto Crespo M.T."/>
            <person name="Gaspar F.B."/>
        </authorList>
    </citation>
    <scope>NUCLEOTIDE SEQUENCE [LARGE SCALE GENOMIC DNA]</scope>
    <source>
        <strain evidence="2">DSM 3922</strain>
    </source>
</reference>
<dbReference type="EMBL" id="CP080468">
    <property type="protein sequence ID" value="UNO51071.1"/>
    <property type="molecule type" value="Genomic_DNA"/>
</dbReference>
<dbReference type="RefSeq" id="WP_021297286.1">
    <property type="nucleotide sequence ID" value="NZ_AURB01000150.1"/>
</dbReference>
<proteinExistence type="predicted"/>
<dbReference type="KEGG" id="aaco:K1I37_21075"/>
<dbReference type="Proteomes" id="UP000829401">
    <property type="component" value="Plasmid pDSM3922.1"/>
</dbReference>
<organism evidence="1 2">
    <name type="scientific">Alicyclobacillus acidoterrestris (strain ATCC 49025 / DSM 3922 / CIP 106132 / NCIMB 13137 / GD3B)</name>
    <dbReference type="NCBI Taxonomy" id="1356854"/>
    <lineage>
        <taxon>Bacteria</taxon>
        <taxon>Bacillati</taxon>
        <taxon>Bacillota</taxon>
        <taxon>Bacilli</taxon>
        <taxon>Bacillales</taxon>
        <taxon>Alicyclobacillaceae</taxon>
        <taxon>Alicyclobacillus</taxon>
    </lineage>
</organism>
<name>T0BV21_ALIAG</name>
<sequence>MQPSEKASEAISIIKHNIRAAQTNKRFGSPSPAVTTKNNETDELVKEVNRLAGVLIFLTEQYKTLAYAHILDPFSLEYEKVEQNVSTVEKAIKAARVHLKTYRLGTKTKQNELNTP</sequence>